<dbReference type="InterPro" id="IPR036236">
    <property type="entry name" value="Znf_C2H2_sf"/>
</dbReference>
<feature type="domain" description="Zn(2)-C6 fungal-type" evidence="8">
    <location>
        <begin position="76"/>
        <end position="105"/>
    </location>
</feature>
<dbReference type="InterPro" id="IPR036864">
    <property type="entry name" value="Zn2-C6_fun-type_DNA-bd_sf"/>
</dbReference>
<feature type="domain" description="C2H2-type" evidence="9">
    <location>
        <begin position="9"/>
        <end position="33"/>
    </location>
</feature>
<evidence type="ECO:0000256" key="2">
    <source>
        <dbReference type="ARBA" id="ARBA00022833"/>
    </source>
</evidence>
<keyword evidence="5" id="KW-0539">Nucleus</keyword>
<dbReference type="Pfam" id="PF04082">
    <property type="entry name" value="Fungal_trans"/>
    <property type="match status" value="1"/>
</dbReference>
<dbReference type="OrthoDB" id="654211at2759"/>
<evidence type="ECO:0000259" key="9">
    <source>
        <dbReference type="PROSITE" id="PS50157"/>
    </source>
</evidence>
<dbReference type="PROSITE" id="PS50048">
    <property type="entry name" value="ZN2_CY6_FUNGAL_2"/>
    <property type="match status" value="1"/>
</dbReference>
<evidence type="ECO:0000256" key="1">
    <source>
        <dbReference type="ARBA" id="ARBA00022723"/>
    </source>
</evidence>
<reference evidence="10 11" key="1">
    <citation type="journal article" date="2013" name="BMC Genomics">
        <title>Genomics-driven discovery of the pneumocandin biosynthetic gene cluster in the fungus Glarea lozoyensis.</title>
        <authorList>
            <person name="Chen L."/>
            <person name="Yue Q."/>
            <person name="Zhang X."/>
            <person name="Xiang M."/>
            <person name="Wang C."/>
            <person name="Li S."/>
            <person name="Che Y."/>
            <person name="Ortiz-Lopez F.J."/>
            <person name="Bills G.F."/>
            <person name="Liu X."/>
            <person name="An Z."/>
        </authorList>
    </citation>
    <scope>NUCLEOTIDE SEQUENCE [LARGE SCALE GENOMIC DNA]</scope>
    <source>
        <strain evidence="11">ATCC 20868 / MF5171</strain>
    </source>
</reference>
<keyword evidence="6" id="KW-0863">Zinc-finger</keyword>
<dbReference type="PROSITE" id="PS00028">
    <property type="entry name" value="ZINC_FINGER_C2H2_1"/>
    <property type="match status" value="2"/>
</dbReference>
<dbReference type="OMA" id="NIPLCRC"/>
<dbReference type="eggNOG" id="KOG1721">
    <property type="taxonomic scope" value="Eukaryota"/>
</dbReference>
<dbReference type="AlphaFoldDB" id="S3D6X0"/>
<dbReference type="HOGENOM" id="CLU_026865_0_0_1"/>
<dbReference type="Proteomes" id="UP000016922">
    <property type="component" value="Unassembled WGS sequence"/>
</dbReference>
<dbReference type="Gene3D" id="4.10.240.10">
    <property type="entry name" value="Zn(2)-C6 fungal-type DNA-binding domain"/>
    <property type="match status" value="1"/>
</dbReference>
<feature type="region of interest" description="Disordered" evidence="7">
    <location>
        <begin position="105"/>
        <end position="124"/>
    </location>
</feature>
<dbReference type="InterPro" id="IPR007219">
    <property type="entry name" value="XnlR_reg_dom"/>
</dbReference>
<dbReference type="KEGG" id="glz:GLAREA_07250"/>
<dbReference type="GO" id="GO:0000981">
    <property type="term" value="F:DNA-binding transcription factor activity, RNA polymerase II-specific"/>
    <property type="evidence" value="ECO:0007669"/>
    <property type="project" value="InterPro"/>
</dbReference>
<dbReference type="PROSITE" id="PS50157">
    <property type="entry name" value="ZINC_FINGER_C2H2_2"/>
    <property type="match status" value="2"/>
</dbReference>
<gene>
    <name evidence="10" type="ORF">GLAREA_07250</name>
</gene>
<dbReference type="SUPFAM" id="SSF57667">
    <property type="entry name" value="beta-beta-alpha zinc fingers"/>
    <property type="match status" value="1"/>
</dbReference>
<name>S3D6X0_GLAL2</name>
<keyword evidence="3" id="KW-0805">Transcription regulation</keyword>
<dbReference type="GeneID" id="19466303"/>
<evidence type="ECO:0000256" key="4">
    <source>
        <dbReference type="ARBA" id="ARBA00023163"/>
    </source>
</evidence>
<evidence type="ECO:0000256" key="6">
    <source>
        <dbReference type="PROSITE-ProRule" id="PRU00042"/>
    </source>
</evidence>
<sequence>MSTEQVNRWHCKHEGCEKSFARKEHLNRHERTHLPAELFICNVCNQKFNRSDSLHRHLIRHGDEFKPTPSGRSKKACVACHKGKIKCDGNQPCSKCASKGSECKYEQQPSQNSSGKQSEDAVTTPEFPPFTVKGIIDWASMMVRKPSESPAKTESDFEDEKSHLVRPSVSDEAKEEYIDSYFRHFHHRWPIIHRPSYLASDHSLLLSCAVTMIGAWSSQGGGAKMYSIVMQDYLVARIPVLLQKRHSGEQFQGTLPAAICQTALLVIIHSFTTGIERLVSSSMLILASLVTILHETEFFNPATVYKDEKLGYFLPMHHAALGERQRLAQYLFKIDKYFSILRGHRGIIPLDALHFPPPSSYALWNGDGLDVWESRVLLEPSFRGEISMAEIFGNSFPDQGSDSQPILVEDVQMYMCALQPMIWQLHKGAVQSIASSSLIELKTQLDAIKYKLGQMASQQPNLANFGEEEHLLYRYYFGYEDQNKEGWQRAPIMRAKTLIFDALSFYHVLAINLYSNVPKIRQLAKDLNLDNKALNDRHRKAQDSCRTFVSTWAKTQNAEAALHHANQILSLHKCLTLELDFEQKGLDAITYGGLQIAMIVVWAYCMFSDKPCARCDGTEACILNKVYAEIDGLQVCLCNTNELVEKFRAFLPDRWNLPETTI</sequence>
<proteinExistence type="predicted"/>
<dbReference type="CDD" id="cd12148">
    <property type="entry name" value="fungal_TF_MHR"/>
    <property type="match status" value="1"/>
</dbReference>
<dbReference type="InterPro" id="IPR001138">
    <property type="entry name" value="Zn2Cys6_DnaBD"/>
</dbReference>
<evidence type="ECO:0000256" key="7">
    <source>
        <dbReference type="SAM" id="MobiDB-lite"/>
    </source>
</evidence>
<dbReference type="GO" id="GO:0008270">
    <property type="term" value="F:zinc ion binding"/>
    <property type="evidence" value="ECO:0007669"/>
    <property type="project" value="UniProtKB-KW"/>
</dbReference>
<dbReference type="GO" id="GO:0006351">
    <property type="term" value="P:DNA-templated transcription"/>
    <property type="evidence" value="ECO:0007669"/>
    <property type="project" value="InterPro"/>
</dbReference>
<dbReference type="Gene3D" id="3.30.160.60">
    <property type="entry name" value="Classic Zinc Finger"/>
    <property type="match status" value="1"/>
</dbReference>
<keyword evidence="2" id="KW-0862">Zinc</keyword>
<evidence type="ECO:0000256" key="3">
    <source>
        <dbReference type="ARBA" id="ARBA00023015"/>
    </source>
</evidence>
<dbReference type="SMART" id="SM00355">
    <property type="entry name" value="ZnF_C2H2"/>
    <property type="match status" value="2"/>
</dbReference>
<evidence type="ECO:0000259" key="8">
    <source>
        <dbReference type="PROSITE" id="PS50048"/>
    </source>
</evidence>
<dbReference type="EMBL" id="KE145357">
    <property type="protein sequence ID" value="EPE34237.1"/>
    <property type="molecule type" value="Genomic_DNA"/>
</dbReference>
<dbReference type="PROSITE" id="PS00463">
    <property type="entry name" value="ZN2_CY6_FUNGAL_1"/>
    <property type="match status" value="1"/>
</dbReference>
<dbReference type="SUPFAM" id="SSF57701">
    <property type="entry name" value="Zn2/Cys6 DNA-binding domain"/>
    <property type="match status" value="1"/>
</dbReference>
<feature type="compositionally biased region" description="Polar residues" evidence="7">
    <location>
        <begin position="107"/>
        <end position="116"/>
    </location>
</feature>
<feature type="region of interest" description="Disordered" evidence="7">
    <location>
        <begin position="147"/>
        <end position="168"/>
    </location>
</feature>
<dbReference type="PANTHER" id="PTHR47660:SF2">
    <property type="entry name" value="TRANSCRIPTION FACTOR WITH C2H2 AND ZN(2)-CYS(6) DNA BINDING DOMAIN (EUROFUNG)"/>
    <property type="match status" value="1"/>
</dbReference>
<protein>
    <submittedName>
        <fullName evidence="10">C2H2 and C2HC zinc finger</fullName>
    </submittedName>
</protein>
<evidence type="ECO:0000256" key="5">
    <source>
        <dbReference type="ARBA" id="ARBA00023242"/>
    </source>
</evidence>
<organism evidence="10 11">
    <name type="scientific">Glarea lozoyensis (strain ATCC 20868 / MF5171)</name>
    <dbReference type="NCBI Taxonomy" id="1116229"/>
    <lineage>
        <taxon>Eukaryota</taxon>
        <taxon>Fungi</taxon>
        <taxon>Dikarya</taxon>
        <taxon>Ascomycota</taxon>
        <taxon>Pezizomycotina</taxon>
        <taxon>Leotiomycetes</taxon>
        <taxon>Helotiales</taxon>
        <taxon>Helotiaceae</taxon>
        <taxon>Glarea</taxon>
    </lineage>
</organism>
<dbReference type="SMART" id="SM00066">
    <property type="entry name" value="GAL4"/>
    <property type="match status" value="1"/>
</dbReference>
<keyword evidence="11" id="KW-1185">Reference proteome</keyword>
<keyword evidence="1" id="KW-0479">Metal-binding</keyword>
<dbReference type="InterPro" id="IPR013087">
    <property type="entry name" value="Znf_C2H2_type"/>
</dbReference>
<dbReference type="Pfam" id="PF00172">
    <property type="entry name" value="Zn_clus"/>
    <property type="match status" value="1"/>
</dbReference>
<feature type="domain" description="C2H2-type" evidence="9">
    <location>
        <begin position="39"/>
        <end position="66"/>
    </location>
</feature>
<dbReference type="PANTHER" id="PTHR47660">
    <property type="entry name" value="TRANSCRIPTION FACTOR WITH C2H2 AND ZN(2)-CYS(6) DNA BINDING DOMAIN (EUROFUNG)-RELATED-RELATED"/>
    <property type="match status" value="1"/>
</dbReference>
<dbReference type="Pfam" id="PF00096">
    <property type="entry name" value="zf-C2H2"/>
    <property type="match status" value="2"/>
</dbReference>
<dbReference type="GO" id="GO:0003677">
    <property type="term" value="F:DNA binding"/>
    <property type="evidence" value="ECO:0007669"/>
    <property type="project" value="InterPro"/>
</dbReference>
<accession>S3D6X0</accession>
<evidence type="ECO:0000313" key="10">
    <source>
        <dbReference type="EMBL" id="EPE34237.1"/>
    </source>
</evidence>
<dbReference type="RefSeq" id="XP_008079389.1">
    <property type="nucleotide sequence ID" value="XM_008081198.1"/>
</dbReference>
<dbReference type="CDD" id="cd00067">
    <property type="entry name" value="GAL4"/>
    <property type="match status" value="1"/>
</dbReference>
<keyword evidence="4" id="KW-0804">Transcription</keyword>
<evidence type="ECO:0000313" key="11">
    <source>
        <dbReference type="Proteomes" id="UP000016922"/>
    </source>
</evidence>